<dbReference type="GO" id="GO:0016757">
    <property type="term" value="F:glycosyltransferase activity"/>
    <property type="evidence" value="ECO:0007669"/>
    <property type="project" value="UniProtKB-KW"/>
</dbReference>
<evidence type="ECO:0000313" key="2">
    <source>
        <dbReference type="EMBL" id="WLR41505.1"/>
    </source>
</evidence>
<keyword evidence="2" id="KW-0808">Transferase</keyword>
<dbReference type="SUPFAM" id="SSF53448">
    <property type="entry name" value="Nucleotide-diphospho-sugar transferases"/>
    <property type="match status" value="1"/>
</dbReference>
<dbReference type="EMBL" id="CP129013">
    <property type="protein sequence ID" value="WLR41505.1"/>
    <property type="molecule type" value="Genomic_DNA"/>
</dbReference>
<dbReference type="InterPro" id="IPR001173">
    <property type="entry name" value="Glyco_trans_2-like"/>
</dbReference>
<dbReference type="InterPro" id="IPR029044">
    <property type="entry name" value="Nucleotide-diphossugar_trans"/>
</dbReference>
<feature type="domain" description="Glycosyltransferase 2-like" evidence="1">
    <location>
        <begin position="3"/>
        <end position="156"/>
    </location>
</feature>
<evidence type="ECO:0000259" key="1">
    <source>
        <dbReference type="Pfam" id="PF00535"/>
    </source>
</evidence>
<dbReference type="PANTHER" id="PTHR43685">
    <property type="entry name" value="GLYCOSYLTRANSFERASE"/>
    <property type="match status" value="1"/>
</dbReference>
<dbReference type="EC" id="2.4.-.-" evidence="2"/>
<dbReference type="Pfam" id="PF00535">
    <property type="entry name" value="Glycos_transf_2"/>
    <property type="match status" value="1"/>
</dbReference>
<evidence type="ECO:0000313" key="3">
    <source>
        <dbReference type="Proteomes" id="UP001197974"/>
    </source>
</evidence>
<reference evidence="2 3" key="1">
    <citation type="submission" date="2023-06" db="EMBL/GenBank/DDBJ databases">
        <title>Five Gram-positive bacteria isolated from mangrove sediments in Shenzhen, Guangdong, China.</title>
        <authorList>
            <person name="Yu S."/>
            <person name="Zheng W."/>
            <person name="Huang Y."/>
        </authorList>
    </citation>
    <scope>NUCLEOTIDE SEQUENCE [LARGE SCALE GENOMIC DNA]</scope>
    <source>
        <strain evidence="2 3">SaN35-3</strain>
    </source>
</reference>
<name>A0ABY9JSV6_9BACI</name>
<proteinExistence type="predicted"/>
<keyword evidence="2" id="KW-0328">Glycosyltransferase</keyword>
<dbReference type="InterPro" id="IPR050834">
    <property type="entry name" value="Glycosyltransf_2"/>
</dbReference>
<protein>
    <submittedName>
        <fullName evidence="2">Glycosyltransferase</fullName>
        <ecNumber evidence="2">2.4.-.-</ecNumber>
    </submittedName>
</protein>
<accession>A0ABY9JSV6</accession>
<dbReference type="RefSeq" id="WP_226541652.1">
    <property type="nucleotide sequence ID" value="NZ_CP129013.1"/>
</dbReference>
<dbReference type="CDD" id="cd00761">
    <property type="entry name" value="Glyco_tranf_GTA_type"/>
    <property type="match status" value="1"/>
</dbReference>
<dbReference type="Proteomes" id="UP001197974">
    <property type="component" value="Chromosome"/>
</dbReference>
<sequence length="264" mass="30540">MISVIIPTLGNRKAELIRLLISLEKQTDKNFEVIVVSQDNHLLVSELLANTSFVYKHIKLEKKGLSIARNQGLKAISGSIVTFSDDDCWYPSDAFIKVNTYFNQNDGDVLCFKIYDPVQNTYYKEYSNKENPTISQRDVLRKSSIEVFIKTYSIFSNRIQFNENFGLGAKYPSGEENIFLTKLLKSGVKISYFPEIIVYHLKPSQESRTTEKQVISKGPLFKELYNTPIAIFLLTFFFIRKHHSIQEPIKTFKKAIVEMFSYKQ</sequence>
<keyword evidence="3" id="KW-1185">Reference proteome</keyword>
<dbReference type="PANTHER" id="PTHR43685:SF3">
    <property type="entry name" value="SLR2126 PROTEIN"/>
    <property type="match status" value="1"/>
</dbReference>
<organism evidence="2 3">
    <name type="scientific">Bacillus carboniphilus</name>
    <dbReference type="NCBI Taxonomy" id="86663"/>
    <lineage>
        <taxon>Bacteria</taxon>
        <taxon>Bacillati</taxon>
        <taxon>Bacillota</taxon>
        <taxon>Bacilli</taxon>
        <taxon>Bacillales</taxon>
        <taxon>Bacillaceae</taxon>
        <taxon>Bacillus</taxon>
    </lineage>
</organism>
<gene>
    <name evidence="2" type="ORF">LC087_11455</name>
</gene>
<dbReference type="Gene3D" id="3.90.550.10">
    <property type="entry name" value="Spore Coat Polysaccharide Biosynthesis Protein SpsA, Chain A"/>
    <property type="match status" value="1"/>
</dbReference>